<organism evidence="1 2">
    <name type="scientific">Phycomyces blakesleeanus (strain ATCC 8743b / DSM 1359 / FGSC 10004 / NBRC 33097 / NRRL 1555)</name>
    <dbReference type="NCBI Taxonomy" id="763407"/>
    <lineage>
        <taxon>Eukaryota</taxon>
        <taxon>Fungi</taxon>
        <taxon>Fungi incertae sedis</taxon>
        <taxon>Mucoromycota</taxon>
        <taxon>Mucoromycotina</taxon>
        <taxon>Mucoromycetes</taxon>
        <taxon>Mucorales</taxon>
        <taxon>Phycomycetaceae</taxon>
        <taxon>Phycomyces</taxon>
    </lineage>
</organism>
<dbReference type="GeneID" id="29003610"/>
<gene>
    <name evidence="1" type="ORF">PHYBLDRAFT_72732</name>
</gene>
<dbReference type="Proteomes" id="UP000077315">
    <property type="component" value="Unassembled WGS sequence"/>
</dbReference>
<reference evidence="2" key="1">
    <citation type="submission" date="2015-06" db="EMBL/GenBank/DDBJ databases">
        <title>Expansion of signal transduction pathways in fungi by whole-genome duplication.</title>
        <authorList>
            <consortium name="DOE Joint Genome Institute"/>
            <person name="Corrochano L.M."/>
            <person name="Kuo A."/>
            <person name="Marcet-Houben M."/>
            <person name="Polaino S."/>
            <person name="Salamov A."/>
            <person name="Villalobos J.M."/>
            <person name="Alvarez M.I."/>
            <person name="Avalos J."/>
            <person name="Benito E.P."/>
            <person name="Benoit I."/>
            <person name="Burger G."/>
            <person name="Camino L.P."/>
            <person name="Canovas D."/>
            <person name="Cerda-Olmedo E."/>
            <person name="Cheng J.-F."/>
            <person name="Dominguez A."/>
            <person name="Elias M."/>
            <person name="Eslava A.P."/>
            <person name="Glaser F."/>
            <person name="Grimwood J."/>
            <person name="Gutierrez G."/>
            <person name="Heitman J."/>
            <person name="Henrissat B."/>
            <person name="Iturriaga E.A."/>
            <person name="Lang B.F."/>
            <person name="Lavin J.L."/>
            <person name="Lee S."/>
            <person name="Li W."/>
            <person name="Lindquist E."/>
            <person name="Lopez-Garcia S."/>
            <person name="Luque E.M."/>
            <person name="Marcos A.T."/>
            <person name="Martin J."/>
            <person name="McCluskey K."/>
            <person name="Medina H.R."/>
            <person name="Miralles-Duran A."/>
            <person name="Miyazaki A."/>
            <person name="Munoz-Torres E."/>
            <person name="Oguiza J.A."/>
            <person name="Ohm R."/>
            <person name="Olmedo M."/>
            <person name="Orejas M."/>
            <person name="Ortiz-Castellanos L."/>
            <person name="Pisabarro A.G."/>
            <person name="Rodriguez-Romero J."/>
            <person name="Ruiz-Herrera J."/>
            <person name="Ruiz-Vazquez R."/>
            <person name="Sanz C."/>
            <person name="Schackwitz W."/>
            <person name="Schmutz J."/>
            <person name="Shahriari M."/>
            <person name="Shelest E."/>
            <person name="Silva-Franco F."/>
            <person name="Soanes D."/>
            <person name="Syed K."/>
            <person name="Tagua V.G."/>
            <person name="Talbot N.J."/>
            <person name="Thon M."/>
            <person name="De vries R.P."/>
            <person name="Wiebenga A."/>
            <person name="Yadav J.S."/>
            <person name="Braun E.L."/>
            <person name="Baker S."/>
            <person name="Garre V."/>
            <person name="Horwitz B."/>
            <person name="Torres-Martinez S."/>
            <person name="Idnurm A."/>
            <person name="Herrera-Estrella A."/>
            <person name="Gabaldon T."/>
            <person name="Grigoriev I.V."/>
        </authorList>
    </citation>
    <scope>NUCLEOTIDE SEQUENCE [LARGE SCALE GENOMIC DNA]</scope>
    <source>
        <strain evidence="2">NRRL 1555(-)</strain>
    </source>
</reference>
<sequence>MSSNSILDSYQCNFCKEHYPSLKKTKNCRVQCFKNRHRRHNHIQTSQIMHVPEQVSIVLNTVSNNSIARENNTSNDDQTVNSFNKSDKNESMISIEYDNIIEESVAIKDIKGVATSMVYDFSQPLPTPSYDDAKNLEFIQIIKDFGISCKAHKKITSHFNEILGTSADITYRACTLYLGKELLKHFSRIEKKKYDVCCNGCMLFNNEHETKCSNCSEDRYKSTDNNNTLVHARTMVQLPLGRQLALCLANNSTRTEMLYYHHHEPSQDGTKSDVFNSQAYQSRKHIFSGRDDIAILLSVDEFAPHKVSDLSERMVVKTSTETFKAKVHVLMAMGDIPALVKLACHVGHMSKDGCRICHVVGQSPGHGQYFRMSPATAIRTLGSFCGFCEADESSRRGLTGQSPMATLNAYSGPYFFALNEMHGICHGVAKQIWGLVTGKYRKKYPLVLSVGVQKDIGAAMTLTKKMIPTSFHGAWRDVSKNAGYFKAALLGLVQVCNLLMSWELSAEEQASIKRELVKWNVYLETLLAEDKVDLKVFTINQHLLQHYLDMTEAFGLPRSYSARLVEKAIGKYSNAIESNSAIRINTGNIMLGLAQTRQGEKCSTIEAVIQTCRKAFVNGCVIDSALNQNCVRKAHNIRLHYGGENGNMLPLW</sequence>
<dbReference type="InParanoid" id="A0A162X0C0"/>
<name>A0A162X0C0_PHYB8</name>
<dbReference type="OrthoDB" id="2389915at2759"/>
<evidence type="ECO:0000313" key="2">
    <source>
        <dbReference type="Proteomes" id="UP000077315"/>
    </source>
</evidence>
<dbReference type="AlphaFoldDB" id="A0A162X0C0"/>
<accession>A0A162X0C0</accession>
<keyword evidence="2" id="KW-1185">Reference proteome</keyword>
<dbReference type="EMBL" id="KV440985">
    <property type="protein sequence ID" value="OAD71785.1"/>
    <property type="molecule type" value="Genomic_DNA"/>
</dbReference>
<dbReference type="RefSeq" id="XP_018289825.1">
    <property type="nucleotide sequence ID" value="XM_018442704.1"/>
</dbReference>
<proteinExistence type="predicted"/>
<evidence type="ECO:0000313" key="1">
    <source>
        <dbReference type="EMBL" id="OAD71785.1"/>
    </source>
</evidence>
<protein>
    <recommendedName>
        <fullName evidence="3">C2H2-type zinc finger transcription factor</fullName>
    </recommendedName>
</protein>
<dbReference type="VEuPathDB" id="FungiDB:PHYBLDRAFT_72732"/>
<evidence type="ECO:0008006" key="3">
    <source>
        <dbReference type="Google" id="ProtNLM"/>
    </source>
</evidence>